<evidence type="ECO:0000313" key="2">
    <source>
        <dbReference type="EMBL" id="JAG19332.1"/>
    </source>
</evidence>
<name>A0A0A9XF26_LYGHE</name>
<sequence>MAVWSSGRTLVITIMMMSFWSHFSCGQESTTEDIEDIDSGKGDQNCHLTSQSFYSYVVRIWNAEWRNTSAHGSILSIKGILTICSPFIIVGNDNIVRSRPVDPFTVFAQKVRAVDPDWDLDGSKVCSQARKAFQIFPHPKCTTYEERDFVYNFAVIEIDKPFLVFRQHSYPTLNFPNVLSLMVYYVTLVNTRRDPGCEIPLFYYHARQKPVFAHNMNVVSMRYFVECIPRICEFPPYVFTPGAFRYPGHFPTAFHGIPAQQRAIREQTRKMCEQTYRSLQNFTMLCVYFPHDPSIKIGHPYMDVRSHLWTGGAPLVCNGTAIGHTASAKDRNNMAEFKQDFYVINTYVRAWSWLVTIRQQFGPPG</sequence>
<reference evidence="2" key="2">
    <citation type="submission" date="2014-07" db="EMBL/GenBank/DDBJ databases">
        <authorList>
            <person name="Hull J."/>
        </authorList>
    </citation>
    <scope>NUCLEOTIDE SEQUENCE</scope>
</reference>
<keyword evidence="1" id="KW-0732">Signal</keyword>
<feature type="chain" id="PRO_5015033846" evidence="1">
    <location>
        <begin position="27"/>
        <end position="365"/>
    </location>
</feature>
<proteinExistence type="predicted"/>
<feature type="signal peptide" evidence="1">
    <location>
        <begin position="1"/>
        <end position="26"/>
    </location>
</feature>
<protein>
    <submittedName>
        <fullName evidence="2">Carbamoyl-phosphate synthase arginine-specific small chain</fullName>
    </submittedName>
</protein>
<gene>
    <name evidence="2" type="primary">arg5</name>
    <name evidence="2" type="ORF">CM83_74964</name>
</gene>
<dbReference type="EMBL" id="GBHO01024272">
    <property type="protein sequence ID" value="JAG19332.1"/>
    <property type="molecule type" value="Transcribed_RNA"/>
</dbReference>
<evidence type="ECO:0000256" key="1">
    <source>
        <dbReference type="SAM" id="SignalP"/>
    </source>
</evidence>
<organism evidence="2">
    <name type="scientific">Lygus hesperus</name>
    <name type="common">Western plant bug</name>
    <dbReference type="NCBI Taxonomy" id="30085"/>
    <lineage>
        <taxon>Eukaryota</taxon>
        <taxon>Metazoa</taxon>
        <taxon>Ecdysozoa</taxon>
        <taxon>Arthropoda</taxon>
        <taxon>Hexapoda</taxon>
        <taxon>Insecta</taxon>
        <taxon>Pterygota</taxon>
        <taxon>Neoptera</taxon>
        <taxon>Paraneoptera</taxon>
        <taxon>Hemiptera</taxon>
        <taxon>Heteroptera</taxon>
        <taxon>Panheteroptera</taxon>
        <taxon>Cimicomorpha</taxon>
        <taxon>Miridae</taxon>
        <taxon>Mirini</taxon>
        <taxon>Lygus</taxon>
    </lineage>
</organism>
<dbReference type="EMBL" id="GBRD01005662">
    <property type="protein sequence ID" value="JAG60159.1"/>
    <property type="molecule type" value="Transcribed_RNA"/>
</dbReference>
<evidence type="ECO:0000313" key="3">
    <source>
        <dbReference type="EMBL" id="JAG60159.1"/>
    </source>
</evidence>
<accession>A0A0A9XF26</accession>
<reference evidence="3" key="3">
    <citation type="submission" date="2014-09" db="EMBL/GenBank/DDBJ databases">
        <authorList>
            <person name="Magalhaes I.L.F."/>
            <person name="Oliveira U."/>
            <person name="Santos F.R."/>
            <person name="Vidigal T.H.D.A."/>
            <person name="Brescovit A.D."/>
            <person name="Santos A.J."/>
        </authorList>
    </citation>
    <scope>NUCLEOTIDE SEQUENCE</scope>
</reference>
<dbReference type="AlphaFoldDB" id="A0A0A9XF26"/>
<reference evidence="2" key="1">
    <citation type="journal article" date="2014" name="PLoS ONE">
        <title>Transcriptome-Based Identification of ABC Transporters in the Western Tarnished Plant Bug Lygus hesperus.</title>
        <authorList>
            <person name="Hull J.J."/>
            <person name="Chaney K."/>
            <person name="Geib S.M."/>
            <person name="Fabrick J.A."/>
            <person name="Brent C.S."/>
            <person name="Walsh D."/>
            <person name="Lavine L.C."/>
        </authorList>
    </citation>
    <scope>NUCLEOTIDE SEQUENCE</scope>
</reference>